<feature type="transmembrane region" description="Helical" evidence="1">
    <location>
        <begin position="40"/>
        <end position="61"/>
    </location>
</feature>
<keyword evidence="3" id="KW-1185">Reference proteome</keyword>
<name>A0A090MQ36_AFIFE</name>
<dbReference type="EMBL" id="CCAZ020000002">
    <property type="protein sequence ID" value="CEG09500.1"/>
    <property type="molecule type" value="Genomic_DNA"/>
</dbReference>
<proteinExistence type="predicted"/>
<dbReference type="Proteomes" id="UP000035762">
    <property type="component" value="Unassembled WGS sequence"/>
</dbReference>
<dbReference type="AlphaFoldDB" id="A0A090MQ36"/>
<protein>
    <recommendedName>
        <fullName evidence="4">DUF2306 domain-containing protein</fullName>
    </recommendedName>
</protein>
<feature type="transmembrane region" description="Helical" evidence="1">
    <location>
        <begin position="67"/>
        <end position="86"/>
    </location>
</feature>
<evidence type="ECO:0008006" key="4">
    <source>
        <dbReference type="Google" id="ProtNLM"/>
    </source>
</evidence>
<feature type="transmembrane region" description="Helical" evidence="1">
    <location>
        <begin position="98"/>
        <end position="118"/>
    </location>
</feature>
<gene>
    <name evidence="2" type="ORF">BN961_02927</name>
</gene>
<keyword evidence="1" id="KW-0472">Membrane</keyword>
<evidence type="ECO:0000313" key="3">
    <source>
        <dbReference type="Proteomes" id="UP000035762"/>
    </source>
</evidence>
<accession>A0A090MQ36</accession>
<sequence>MVLGMSLPAFTAVHVLLSLIGIVAGLIAMGGLLRATLLRGWTWLFLLMAIATSVTGFMFPVTEIKPSHVFGVVTLVLLALVIHALVVKRLEGRWRVTYVVSAMLTLYLNVVVLIVQMFEKVAPLAELELTKGLWPLLATQGVALMMVVAATVLGAMRFRPSPMHLA</sequence>
<feature type="transmembrane region" description="Helical" evidence="1">
    <location>
        <begin position="133"/>
        <end position="156"/>
    </location>
</feature>
<organism evidence="2 3">
    <name type="scientific">Afipia felis</name>
    <name type="common">Cat scratch disease bacillus</name>
    <dbReference type="NCBI Taxonomy" id="1035"/>
    <lineage>
        <taxon>Bacteria</taxon>
        <taxon>Pseudomonadati</taxon>
        <taxon>Pseudomonadota</taxon>
        <taxon>Alphaproteobacteria</taxon>
        <taxon>Hyphomicrobiales</taxon>
        <taxon>Nitrobacteraceae</taxon>
        <taxon>Afipia</taxon>
    </lineage>
</organism>
<feature type="transmembrane region" description="Helical" evidence="1">
    <location>
        <begin position="12"/>
        <end position="33"/>
    </location>
</feature>
<evidence type="ECO:0000313" key="2">
    <source>
        <dbReference type="EMBL" id="CEG09500.1"/>
    </source>
</evidence>
<comment type="caution">
    <text evidence="2">The sequence shown here is derived from an EMBL/GenBank/DDBJ whole genome shotgun (WGS) entry which is preliminary data.</text>
</comment>
<evidence type="ECO:0000256" key="1">
    <source>
        <dbReference type="SAM" id="Phobius"/>
    </source>
</evidence>
<keyword evidence="1" id="KW-0812">Transmembrane</keyword>
<dbReference type="STRING" id="1035.BN961_02927"/>
<keyword evidence="1" id="KW-1133">Transmembrane helix</keyword>
<reference evidence="2 3" key="1">
    <citation type="journal article" date="2014" name="Genome Announc.">
        <title>Genome Sequence of Afipia felis Strain 76713, Isolated in Hospital Water Using an Amoeba Co-Culture Procedure.</title>
        <authorList>
            <person name="Benamar S."/>
            <person name="La Scola B."/>
            <person name="Croce O."/>
        </authorList>
    </citation>
    <scope>NUCLEOTIDE SEQUENCE [LARGE SCALE GENOMIC DNA]</scope>
    <source>
        <strain evidence="2 3">76713</strain>
    </source>
</reference>